<proteinExistence type="predicted"/>
<evidence type="ECO:0000256" key="3">
    <source>
        <dbReference type="SAM" id="Phobius"/>
    </source>
</evidence>
<feature type="compositionally biased region" description="Polar residues" evidence="2">
    <location>
        <begin position="146"/>
        <end position="162"/>
    </location>
</feature>
<feature type="region of interest" description="Disordered" evidence="2">
    <location>
        <begin position="127"/>
        <end position="163"/>
    </location>
</feature>
<keyword evidence="3" id="KW-0812">Transmembrane</keyword>
<keyword evidence="5" id="KW-1185">Reference proteome</keyword>
<evidence type="ECO:0000256" key="2">
    <source>
        <dbReference type="SAM" id="MobiDB-lite"/>
    </source>
</evidence>
<dbReference type="Gene3D" id="1.20.58.340">
    <property type="entry name" value="Magnesium transport protein CorA, transmembrane region"/>
    <property type="match status" value="1"/>
</dbReference>
<feature type="transmembrane region" description="Helical" evidence="3">
    <location>
        <begin position="536"/>
        <end position="556"/>
    </location>
</feature>
<evidence type="ECO:0000313" key="5">
    <source>
        <dbReference type="Proteomes" id="UP001642406"/>
    </source>
</evidence>
<dbReference type="Pfam" id="PF01544">
    <property type="entry name" value="CorA"/>
    <property type="match status" value="1"/>
</dbReference>
<dbReference type="PANTHER" id="PTHR46494">
    <property type="entry name" value="CORA FAMILY METAL ION TRANSPORTER (EUROFUNG)"/>
    <property type="match status" value="1"/>
</dbReference>
<dbReference type="EMBL" id="CAWUHC010000040">
    <property type="protein sequence ID" value="CAK7222676.1"/>
    <property type="molecule type" value="Genomic_DNA"/>
</dbReference>
<comment type="caution">
    <text evidence="4">The sequence shown here is derived from an EMBL/GenBank/DDBJ whole genome shotgun (WGS) entry which is preliminary data.</text>
</comment>
<protein>
    <recommendedName>
        <fullName evidence="6">ADP-ribosylation factor</fullName>
    </recommendedName>
</protein>
<feature type="region of interest" description="Disordered" evidence="2">
    <location>
        <begin position="450"/>
        <end position="474"/>
    </location>
</feature>
<feature type="compositionally biased region" description="Basic residues" evidence="2">
    <location>
        <begin position="135"/>
        <end position="145"/>
    </location>
</feature>
<sequence length="630" mass="71168">MNICIHRQVQQPKPYQQMIDFDDPTVYDETINTAFSASASNFVVEFGDNKAHIVCNLTEGQAVKLLNAPRHPETPVRWINIWNPSKQRGVVEAIGRRYNFSRRLTRSIWAWDEVKKQLWASKHEVLHGGQQGHNGSHRKHHHGRSISRSSQVVHRPSISATRSAADLEHGVVEPATMGASSAHATGFEDEAKLASIFAAPSVDGVAPPPSRQSAVAKNTALSGDLAVFKMMQGILNYTTIDQEKPFVCIGANWLHKPPKGKTTHSTSLVPPKHWSWFVLCEDHTVISFHEAAHYSEVPKSENRDTWETEELKSMRSNTFKVFCQLSACGLGDEYHEFAQLTSVRQFGKSRPQGSSDVEGVEGSSNLFYYLFEDYSAAIDILIGSKLALDNISGKILRTANWKNHEDTTDVIPRLYKLNKELRQLHHLFANYKILINQLLNSSNSSGYPYMENEWDDDRDSNKNKSNDGNNGNRRHRLLSVKAANRFRRLQVQLQSLMLDAIQDCLDEKTSLQDTYFSLIAQKDSHSTERLTRSATLLAKLSVFFLPISFMTSYFSVEIPGLIDGYTATTYWAAFGVIAGISFLSLFFFSKVLMFLSERLDHWADGAARWTSDKVSIRRRSERLPGPEDEN</sequence>
<name>A0ABP0BTC4_9PEZI</name>
<comment type="subcellular location">
    <subcellularLocation>
        <location evidence="1">Cell membrane</location>
        <topology evidence="1">Multi-pass membrane protein</topology>
    </subcellularLocation>
</comment>
<evidence type="ECO:0000256" key="1">
    <source>
        <dbReference type="ARBA" id="ARBA00004651"/>
    </source>
</evidence>
<dbReference type="InterPro" id="IPR002523">
    <property type="entry name" value="MgTranspt_CorA/ZnTranspt_ZntB"/>
</dbReference>
<dbReference type="Proteomes" id="UP001642406">
    <property type="component" value="Unassembled WGS sequence"/>
</dbReference>
<keyword evidence="3" id="KW-0472">Membrane</keyword>
<dbReference type="PANTHER" id="PTHR46494:SF1">
    <property type="entry name" value="CORA FAMILY METAL ION TRANSPORTER (EUROFUNG)"/>
    <property type="match status" value="1"/>
</dbReference>
<organism evidence="4 5">
    <name type="scientific">Sporothrix bragantina</name>
    <dbReference type="NCBI Taxonomy" id="671064"/>
    <lineage>
        <taxon>Eukaryota</taxon>
        <taxon>Fungi</taxon>
        <taxon>Dikarya</taxon>
        <taxon>Ascomycota</taxon>
        <taxon>Pezizomycotina</taxon>
        <taxon>Sordariomycetes</taxon>
        <taxon>Sordariomycetidae</taxon>
        <taxon>Ophiostomatales</taxon>
        <taxon>Ophiostomataceae</taxon>
        <taxon>Sporothrix</taxon>
    </lineage>
</organism>
<evidence type="ECO:0000313" key="4">
    <source>
        <dbReference type="EMBL" id="CAK7222676.1"/>
    </source>
</evidence>
<keyword evidence="3" id="KW-1133">Transmembrane helix</keyword>
<accession>A0ABP0BTC4</accession>
<reference evidence="4 5" key="1">
    <citation type="submission" date="2024-01" db="EMBL/GenBank/DDBJ databases">
        <authorList>
            <person name="Allen C."/>
            <person name="Tagirdzhanova G."/>
        </authorList>
    </citation>
    <scope>NUCLEOTIDE SEQUENCE [LARGE SCALE GENOMIC DNA]</scope>
</reference>
<evidence type="ECO:0008006" key="6">
    <source>
        <dbReference type="Google" id="ProtNLM"/>
    </source>
</evidence>
<feature type="transmembrane region" description="Helical" evidence="3">
    <location>
        <begin position="568"/>
        <end position="588"/>
    </location>
</feature>
<gene>
    <name evidence="4" type="ORF">SBRCBS47491_004940</name>
</gene>